<dbReference type="CDD" id="cd05930">
    <property type="entry name" value="A_NRPS"/>
    <property type="match status" value="1"/>
</dbReference>
<dbReference type="Pfam" id="PF13193">
    <property type="entry name" value="AMP-binding_C"/>
    <property type="match status" value="1"/>
</dbReference>
<feature type="domain" description="Condensation" evidence="2">
    <location>
        <begin position="45"/>
        <end position="488"/>
    </location>
</feature>
<evidence type="ECO:0000313" key="5">
    <source>
        <dbReference type="Proteomes" id="UP000654345"/>
    </source>
</evidence>
<evidence type="ECO:0000259" key="2">
    <source>
        <dbReference type="Pfam" id="PF00668"/>
    </source>
</evidence>
<dbReference type="InterPro" id="IPR025110">
    <property type="entry name" value="AMP-bd_C"/>
</dbReference>
<dbReference type="SUPFAM" id="SSF52777">
    <property type="entry name" value="CoA-dependent acyltransferases"/>
    <property type="match status" value="2"/>
</dbReference>
<dbReference type="SUPFAM" id="SSF56801">
    <property type="entry name" value="Acetyl-CoA synthetase-like"/>
    <property type="match status" value="1"/>
</dbReference>
<dbReference type="RefSeq" id="WP_201373884.1">
    <property type="nucleotide sequence ID" value="NZ_BNJG01000002.1"/>
</dbReference>
<feature type="domain" description="AMP-binding enzyme C-terminal" evidence="3">
    <location>
        <begin position="911"/>
        <end position="983"/>
    </location>
</feature>
<dbReference type="InterPro" id="IPR023213">
    <property type="entry name" value="CAT-like_dom_sf"/>
</dbReference>
<dbReference type="Gene3D" id="3.30.559.10">
    <property type="entry name" value="Chloramphenicol acetyltransferase-like domain"/>
    <property type="match status" value="1"/>
</dbReference>
<keyword evidence="5" id="KW-1185">Reference proteome</keyword>
<evidence type="ECO:0000259" key="1">
    <source>
        <dbReference type="Pfam" id="PF00501"/>
    </source>
</evidence>
<accession>A0ABQ3UX96</accession>
<comment type="caution">
    <text evidence="4">The sequence shown here is derived from an EMBL/GenBank/DDBJ whole genome shotgun (WGS) entry which is preliminary data.</text>
</comment>
<sequence>MNDSTARILNLSPQKRALLLQRLQKGKTNLSEQIPVRKDRSALTAASFAQQRLWFLNQLTADPASYNIVEGVQLTGPLNLEALNISLHQIVQRHETLRTTFQQHENELLQQIHATLPLPFLLIDLQSLSTQDCEQAIAQLTQQESHAPFDLSHGPLLRVRILRLAPQKHQLLFAMHHIASDGWSMDIFMHELSLLYTAQVNGHAASMPDLPVQYADYALWQRQWLQGPALQQQLDYWKHQLADAPALLELPYDHPLPSQQQGQGALHQFSIPLHRVQALQHFARQHGCTPFMLFLAAFQVLLHRYSRQHDLVIGTPVANRNRPEVANLIGFFVNTLALRLDLSADPSFQSLLQQVKTITLEAYEHQDLPFDQLVETLQPQRMLNHSPLFQVMFVLQTQPTTNLALTDIRSQRMQINTNTTKFDLSLIIVEEPDAFQAFLEYRTDLFEAATMQRLGSYYQTLLDDIVAHPDRPISQLNILPEQEQLQLLNEWNVTTLQSPLAFCLHELIEQQVARTPEAIALVFEGEGKTYRELNNAANLLAHSLRTMGIGPGALVGVSMERSLELAVSMLAILKAGGAYVPLDAAYPEERLTYMIEDAQLQLLLTQSSLQHRLPTTTTPILVPDIDWQTPHDNLINLSCPEHPIYMIYTSGSTGRPKGAVIAHQNFINLLQWFVSAIHISSHDHILIVTSFSFDLTQKNLFAPLLTGGTVHLLPSHYYDPAAIRRTIAEQAITLLNCTPSMFYPLLEETPLTSLMSLRAVVLGGEPIHISRLQPLFQGPLQQTALVNYYGPTECSDAVAFTYVNYAQLVDPPIGRPINNTQLYILDDWLRPVPIGAVGELYVGGNGLGYGYLNRPELTAERFIPHPFSQKPGARLYRTGDLVRYQSDGAIVFLGRKDQQVKLRGFRIELGEIEAILQQLPSIRQAVVVLREDVPDHQQLVAYLVGENTDSAVIHRVLSTQLPEYMVPSAFVFLDHLPLSPNGKLDRRQLPAPDLSTQIHDDAFVAPRSPIELTLASIWADVLALPSNRSALAPTSFPWAATRCS</sequence>
<evidence type="ECO:0000313" key="4">
    <source>
        <dbReference type="EMBL" id="GHO57486.1"/>
    </source>
</evidence>
<dbReference type="InterPro" id="IPR020845">
    <property type="entry name" value="AMP-binding_CS"/>
</dbReference>
<dbReference type="InterPro" id="IPR010071">
    <property type="entry name" value="AA_adenyl_dom"/>
</dbReference>
<dbReference type="Pfam" id="PF00668">
    <property type="entry name" value="Condensation"/>
    <property type="match status" value="1"/>
</dbReference>
<dbReference type="Gene3D" id="3.30.559.30">
    <property type="entry name" value="Nonribosomal peptide synthetase, condensation domain"/>
    <property type="match status" value="1"/>
</dbReference>
<dbReference type="Proteomes" id="UP000654345">
    <property type="component" value="Unassembled WGS sequence"/>
</dbReference>
<feature type="domain" description="AMP-dependent synthetase/ligase" evidence="1">
    <location>
        <begin position="509"/>
        <end position="852"/>
    </location>
</feature>
<dbReference type="NCBIfam" id="TIGR01733">
    <property type="entry name" value="AA-adenyl-dom"/>
    <property type="match status" value="1"/>
</dbReference>
<evidence type="ECO:0008006" key="6">
    <source>
        <dbReference type="Google" id="ProtNLM"/>
    </source>
</evidence>
<gene>
    <name evidence="4" type="ORF">KSB_59610</name>
</gene>
<dbReference type="Pfam" id="PF00501">
    <property type="entry name" value="AMP-binding"/>
    <property type="match status" value="1"/>
</dbReference>
<dbReference type="PANTHER" id="PTHR45527:SF1">
    <property type="entry name" value="FATTY ACID SYNTHASE"/>
    <property type="match status" value="1"/>
</dbReference>
<dbReference type="EMBL" id="BNJG01000002">
    <property type="protein sequence ID" value="GHO57486.1"/>
    <property type="molecule type" value="Genomic_DNA"/>
</dbReference>
<dbReference type="PANTHER" id="PTHR45527">
    <property type="entry name" value="NONRIBOSOMAL PEPTIDE SYNTHETASE"/>
    <property type="match status" value="1"/>
</dbReference>
<dbReference type="InterPro" id="IPR000873">
    <property type="entry name" value="AMP-dep_synth/lig_dom"/>
</dbReference>
<dbReference type="Gene3D" id="3.30.300.30">
    <property type="match status" value="1"/>
</dbReference>
<dbReference type="Gene3D" id="2.30.38.10">
    <property type="entry name" value="Luciferase, Domain 3"/>
    <property type="match status" value="1"/>
</dbReference>
<proteinExistence type="predicted"/>
<reference evidence="4 5" key="1">
    <citation type="journal article" date="2021" name="Int. J. Syst. Evol. Microbiol.">
        <title>Reticulibacter mediterranei gen. nov., sp. nov., within the new family Reticulibacteraceae fam. nov., and Ktedonospora formicarum gen. nov., sp. nov., Ktedonobacter robiniae sp. nov., Dictyobacter formicarum sp. nov. and Dictyobacter arantiisoli sp. nov., belonging to the class Ktedonobacteria.</title>
        <authorList>
            <person name="Yabe S."/>
            <person name="Zheng Y."/>
            <person name="Wang C.M."/>
            <person name="Sakai Y."/>
            <person name="Abe K."/>
            <person name="Yokota A."/>
            <person name="Donadio S."/>
            <person name="Cavaletti L."/>
            <person name="Monciardini P."/>
        </authorList>
    </citation>
    <scope>NUCLEOTIDE SEQUENCE [LARGE SCALE GENOMIC DNA]</scope>
    <source>
        <strain evidence="4 5">SOSP1-30</strain>
    </source>
</reference>
<dbReference type="Gene3D" id="3.40.50.980">
    <property type="match status" value="2"/>
</dbReference>
<dbReference type="PROSITE" id="PS00455">
    <property type="entry name" value="AMP_BINDING"/>
    <property type="match status" value="1"/>
</dbReference>
<evidence type="ECO:0000259" key="3">
    <source>
        <dbReference type="Pfam" id="PF13193"/>
    </source>
</evidence>
<dbReference type="InterPro" id="IPR001242">
    <property type="entry name" value="Condensation_dom"/>
</dbReference>
<organism evidence="4 5">
    <name type="scientific">Ktedonobacter robiniae</name>
    <dbReference type="NCBI Taxonomy" id="2778365"/>
    <lineage>
        <taxon>Bacteria</taxon>
        <taxon>Bacillati</taxon>
        <taxon>Chloroflexota</taxon>
        <taxon>Ktedonobacteria</taxon>
        <taxon>Ktedonobacterales</taxon>
        <taxon>Ktedonobacteraceae</taxon>
        <taxon>Ktedonobacter</taxon>
    </lineage>
</organism>
<dbReference type="InterPro" id="IPR045851">
    <property type="entry name" value="AMP-bd_C_sf"/>
</dbReference>
<protein>
    <recommendedName>
        <fullName evidence="6">Non-ribosomal peptide synthetase</fullName>
    </recommendedName>
</protein>
<name>A0ABQ3UX96_9CHLR</name>
<dbReference type="CDD" id="cd19531">
    <property type="entry name" value="LCL_NRPS-like"/>
    <property type="match status" value="1"/>
</dbReference>